<sequence>MRALLGQFERVGFELAPRYLGSSDDGTRDFVGFIPGEAAHYPLTRQQRSDETLVSAARAVRAMHDVTEDFLARLPVDGWRYREVGTPNRVDCIGHHDLAPWNILFDGTRVTGIIDWDFAAPSNRAWDLSYLAHRFVPLSSPRLTKAFGWYAEPDRAARLRLLARTYGREITPAELLDLAVVRLSAIAANIEQRIRDSDPAFAVHRDERHADGYREDVQYILQNREALLRGH</sequence>
<evidence type="ECO:0000259" key="1">
    <source>
        <dbReference type="Pfam" id="PF01636"/>
    </source>
</evidence>
<keyword evidence="3" id="KW-1185">Reference proteome</keyword>
<dbReference type="RefSeq" id="WP_285487596.1">
    <property type="nucleotide sequence ID" value="NZ_BSTI01000007.1"/>
</dbReference>
<evidence type="ECO:0000313" key="3">
    <source>
        <dbReference type="Proteomes" id="UP001165136"/>
    </source>
</evidence>
<dbReference type="Pfam" id="PF01636">
    <property type="entry name" value="APH"/>
    <property type="match status" value="1"/>
</dbReference>
<reference evidence="2" key="1">
    <citation type="submission" date="2023-03" db="EMBL/GenBank/DDBJ databases">
        <title>Amycolatopsis taiwanensis NBRC 103393.</title>
        <authorList>
            <person name="Ichikawa N."/>
            <person name="Sato H."/>
            <person name="Tonouchi N."/>
        </authorList>
    </citation>
    <scope>NUCLEOTIDE SEQUENCE</scope>
    <source>
        <strain evidence="2">NBRC 103393</strain>
    </source>
</reference>
<comment type="caution">
    <text evidence="2">The sequence shown here is derived from an EMBL/GenBank/DDBJ whole genome shotgun (WGS) entry which is preliminary data.</text>
</comment>
<dbReference type="Proteomes" id="UP001165136">
    <property type="component" value="Unassembled WGS sequence"/>
</dbReference>
<evidence type="ECO:0000313" key="2">
    <source>
        <dbReference type="EMBL" id="GLY66997.1"/>
    </source>
</evidence>
<dbReference type="InterPro" id="IPR011009">
    <property type="entry name" value="Kinase-like_dom_sf"/>
</dbReference>
<proteinExistence type="predicted"/>
<dbReference type="EMBL" id="BSTI01000007">
    <property type="protein sequence ID" value="GLY66997.1"/>
    <property type="molecule type" value="Genomic_DNA"/>
</dbReference>
<dbReference type="InterPro" id="IPR002575">
    <property type="entry name" value="Aminoglycoside_PTrfase"/>
</dbReference>
<gene>
    <name evidence="2" type="primary">tfxG</name>
    <name evidence="2" type="ORF">Atai01_36160</name>
</gene>
<accession>A0A9W6VH06</accession>
<dbReference type="SUPFAM" id="SSF56112">
    <property type="entry name" value="Protein kinase-like (PK-like)"/>
    <property type="match status" value="1"/>
</dbReference>
<protein>
    <submittedName>
        <fullName evidence="2">Trifolitoxin immunity protein</fullName>
    </submittedName>
</protein>
<dbReference type="AlphaFoldDB" id="A0A9W6VH06"/>
<organism evidence="2 3">
    <name type="scientific">Amycolatopsis taiwanensis</name>
    <dbReference type="NCBI Taxonomy" id="342230"/>
    <lineage>
        <taxon>Bacteria</taxon>
        <taxon>Bacillati</taxon>
        <taxon>Actinomycetota</taxon>
        <taxon>Actinomycetes</taxon>
        <taxon>Pseudonocardiales</taxon>
        <taxon>Pseudonocardiaceae</taxon>
        <taxon>Amycolatopsis</taxon>
    </lineage>
</organism>
<dbReference type="Gene3D" id="3.90.1200.10">
    <property type="match status" value="1"/>
</dbReference>
<name>A0A9W6VH06_9PSEU</name>
<feature type="domain" description="Aminoglycoside phosphotransferase" evidence="1">
    <location>
        <begin position="91"/>
        <end position="155"/>
    </location>
</feature>